<name>A0ABW9A702_9BURK</name>
<sequence length="61" mass="7122">MPNRHHCVELPTVINNIEYTVQSRTIKMNDGSQQQEYRVLRDGLEIKSWTQGDLRPYFGAS</sequence>
<reference evidence="1 2" key="1">
    <citation type="journal article" date="2024" name="Chem. Sci.">
        <title>Discovery of megapolipeptins by genome mining of a Burkholderiales bacteria collection.</title>
        <authorList>
            <person name="Paulo B.S."/>
            <person name="Recchia M.J.J."/>
            <person name="Lee S."/>
            <person name="Fergusson C.H."/>
            <person name="Romanowski S.B."/>
            <person name="Hernandez A."/>
            <person name="Krull N."/>
            <person name="Liu D.Y."/>
            <person name="Cavanagh H."/>
            <person name="Bos A."/>
            <person name="Gray C.A."/>
            <person name="Murphy B.T."/>
            <person name="Linington R.G."/>
            <person name="Eustaquio A.S."/>
        </authorList>
    </citation>
    <scope>NUCLEOTIDE SEQUENCE [LARGE SCALE GENOMIC DNA]</scope>
    <source>
        <strain evidence="1 2">RL21-008-BIB-A</strain>
    </source>
</reference>
<evidence type="ECO:0000313" key="1">
    <source>
        <dbReference type="EMBL" id="MFL9923645.1"/>
    </source>
</evidence>
<accession>A0ABW9A702</accession>
<gene>
    <name evidence="1" type="ORF">PQR62_05195</name>
</gene>
<dbReference type="RefSeq" id="WP_408155484.1">
    <property type="nucleotide sequence ID" value="NZ_JAQQFM010000002.1"/>
</dbReference>
<protein>
    <submittedName>
        <fullName evidence="1">Uncharacterized protein</fullName>
    </submittedName>
</protein>
<dbReference type="Proteomes" id="UP001629246">
    <property type="component" value="Unassembled WGS sequence"/>
</dbReference>
<proteinExistence type="predicted"/>
<dbReference type="EMBL" id="JAQQFM010000002">
    <property type="protein sequence ID" value="MFL9923645.1"/>
    <property type="molecule type" value="Genomic_DNA"/>
</dbReference>
<comment type="caution">
    <text evidence="1">The sequence shown here is derived from an EMBL/GenBank/DDBJ whole genome shotgun (WGS) entry which is preliminary data.</text>
</comment>
<keyword evidence="2" id="KW-1185">Reference proteome</keyword>
<evidence type="ECO:0000313" key="2">
    <source>
        <dbReference type="Proteomes" id="UP001629246"/>
    </source>
</evidence>
<organism evidence="1 2">
    <name type="scientific">Herbaspirillum lusitanum</name>
    <dbReference type="NCBI Taxonomy" id="213312"/>
    <lineage>
        <taxon>Bacteria</taxon>
        <taxon>Pseudomonadati</taxon>
        <taxon>Pseudomonadota</taxon>
        <taxon>Betaproteobacteria</taxon>
        <taxon>Burkholderiales</taxon>
        <taxon>Oxalobacteraceae</taxon>
        <taxon>Herbaspirillum</taxon>
    </lineage>
</organism>